<sequence>MNYSDKIAPVEQFLPFIISLREKVVVVKYGGSAMKSENLTKQVIENISLLSKLGINFVIVHGGGPIINEWLEKVSIIPKFKNGIRVTDKSTMDIVEMVLAGKINTNLVKLLNHNNVKAIGLSGQDSSFILANPVSESEENFVANIKSINTDLLELLIRNKYIPVISPIASGPSGESYNINADVVAGSVASALNAHNLLMLTDTPGILSNPDDLSSRFDFLTPYKVNTLINENIITGGMLPKINSCIKAIAEGVSSVEILDGRVPNAILLSLLTDAKVGSVIAN</sequence>
<evidence type="ECO:0000256" key="1">
    <source>
        <dbReference type="ARBA" id="ARBA00004828"/>
    </source>
</evidence>
<dbReference type="FunFam" id="3.40.1160.10:FF:000004">
    <property type="entry name" value="Acetylglutamate kinase"/>
    <property type="match status" value="1"/>
</dbReference>
<dbReference type="InterPro" id="IPR037528">
    <property type="entry name" value="ArgB"/>
</dbReference>
<keyword evidence="6 8" id="KW-0418">Kinase</keyword>
<comment type="function">
    <text evidence="8">Catalyzes the ATP-dependent phosphorylation of N-acetyl-L-glutamate.</text>
</comment>
<dbReference type="NCBIfam" id="TIGR00761">
    <property type="entry name" value="argB"/>
    <property type="match status" value="1"/>
</dbReference>
<dbReference type="Pfam" id="PF00696">
    <property type="entry name" value="AA_kinase"/>
    <property type="match status" value="1"/>
</dbReference>
<dbReference type="GO" id="GO:0042450">
    <property type="term" value="P:L-arginine biosynthetic process via ornithine"/>
    <property type="evidence" value="ECO:0007669"/>
    <property type="project" value="UniProtKB-UniRule"/>
</dbReference>
<dbReference type="SUPFAM" id="SSF53633">
    <property type="entry name" value="Carbamate kinase-like"/>
    <property type="match status" value="1"/>
</dbReference>
<proteinExistence type="inferred from homology"/>
<evidence type="ECO:0000256" key="5">
    <source>
        <dbReference type="ARBA" id="ARBA00022741"/>
    </source>
</evidence>
<feature type="binding site" evidence="8">
    <location>
        <begin position="63"/>
        <end position="64"/>
    </location>
    <ligand>
        <name>substrate</name>
    </ligand>
</feature>
<keyword evidence="3 8" id="KW-0028">Amino-acid biosynthesis</keyword>
<dbReference type="PRINTS" id="PR00474">
    <property type="entry name" value="GLU5KINASE"/>
</dbReference>
<keyword evidence="2 8" id="KW-0055">Arginine biosynthesis</keyword>
<dbReference type="InterPro" id="IPR001057">
    <property type="entry name" value="Glu/AcGlu_kinase"/>
</dbReference>
<organism evidence="10">
    <name type="scientific">Nemalion sp. H.1444</name>
    <dbReference type="NCBI Taxonomy" id="1907586"/>
    <lineage>
        <taxon>Eukaryota</taxon>
        <taxon>Rhodophyta</taxon>
        <taxon>Florideophyceae</taxon>
        <taxon>Nemaliophycidae</taxon>
        <taxon>Nemaliales</taxon>
        <taxon>Nemaliaceae</taxon>
        <taxon>Nemalion</taxon>
    </lineage>
</organism>
<dbReference type="GO" id="GO:0003991">
    <property type="term" value="F:acetylglutamate kinase activity"/>
    <property type="evidence" value="ECO:0007669"/>
    <property type="project" value="UniProtKB-UniRule"/>
</dbReference>
<keyword evidence="5 8" id="KW-0547">Nucleotide-binding</keyword>
<dbReference type="AlphaFoldDB" id="A0A1G4NX16"/>
<evidence type="ECO:0000256" key="4">
    <source>
        <dbReference type="ARBA" id="ARBA00022679"/>
    </source>
</evidence>
<reference evidence="10" key="1">
    <citation type="submission" date="2016-10" db="EMBL/GenBank/DDBJ databases">
        <title>Chloroplast genomes as a tool to resolve red algal phylogenies: a case study in the Nemaliales.</title>
        <authorList>
            <person name="Costa J.F."/>
            <person name="Lin S.M."/>
            <person name="Macaya E.C."/>
            <person name="Fernandez-Garcia C."/>
            <person name="Verbruggen H."/>
        </authorList>
    </citation>
    <scope>NUCLEOTIDE SEQUENCE</scope>
    <source>
        <strain evidence="10">H.1444</strain>
    </source>
</reference>
<evidence type="ECO:0000259" key="9">
    <source>
        <dbReference type="Pfam" id="PF00696"/>
    </source>
</evidence>
<dbReference type="CDD" id="cd04250">
    <property type="entry name" value="AAK_NAGK-C"/>
    <property type="match status" value="1"/>
</dbReference>
<dbReference type="Gene3D" id="3.40.1160.10">
    <property type="entry name" value="Acetylglutamate kinase-like"/>
    <property type="match status" value="1"/>
</dbReference>
<keyword evidence="7 8" id="KW-0067">ATP-binding</keyword>
<dbReference type="PIRSF" id="PIRSF000728">
    <property type="entry name" value="NAGK"/>
    <property type="match status" value="1"/>
</dbReference>
<feature type="site" description="Transition state stabilizer" evidence="8">
    <location>
        <position position="241"/>
    </location>
</feature>
<comment type="subcellular location">
    <subcellularLocation>
        <location evidence="8">Plastid</location>
        <location evidence="8">Chloroplast</location>
    </subcellularLocation>
</comment>
<dbReference type="PANTHER" id="PTHR23342:SF0">
    <property type="entry name" value="N-ACETYLGLUTAMATE SYNTHASE, MITOCHONDRIAL"/>
    <property type="match status" value="1"/>
</dbReference>
<dbReference type="HAMAP" id="MF_00082">
    <property type="entry name" value="ArgB"/>
    <property type="match status" value="1"/>
</dbReference>
<feature type="site" description="Transition state stabilizer" evidence="8">
    <location>
        <position position="28"/>
    </location>
</feature>
<comment type="similarity">
    <text evidence="8">Belongs to the acetylglutamate kinase family. ArgB subfamily.</text>
</comment>
<keyword evidence="10" id="KW-0150">Chloroplast</keyword>
<accession>A0A1G4NX16</accession>
<dbReference type="InterPro" id="IPR041727">
    <property type="entry name" value="NAGK-C"/>
</dbReference>
<feature type="binding site" evidence="8">
    <location>
        <position position="85"/>
    </location>
    <ligand>
        <name>substrate</name>
    </ligand>
</feature>
<protein>
    <recommendedName>
        <fullName evidence="8">Acetylglutamate kinase</fullName>
        <ecNumber evidence="8">2.7.2.8</ecNumber>
    </recommendedName>
    <alternativeName>
        <fullName evidence="8">N-acetyl-L-glutamate 5-phosphotransferase</fullName>
    </alternativeName>
    <alternativeName>
        <fullName evidence="8">NAG kinase</fullName>
        <shortName evidence="8">NAGK</shortName>
    </alternativeName>
</protein>
<dbReference type="EC" id="2.7.2.8" evidence="8"/>
<dbReference type="PANTHER" id="PTHR23342">
    <property type="entry name" value="N-ACETYLGLUTAMATE SYNTHASE"/>
    <property type="match status" value="1"/>
</dbReference>
<geneLocation type="chloroplast" evidence="10"/>
<dbReference type="InterPro" id="IPR004662">
    <property type="entry name" value="AcgluKinase_fam"/>
</dbReference>
<evidence type="ECO:0000256" key="2">
    <source>
        <dbReference type="ARBA" id="ARBA00022571"/>
    </source>
</evidence>
<gene>
    <name evidence="8 10" type="primary">argB</name>
    <name evidence="10" type="ORF">H1444_199</name>
</gene>
<dbReference type="InterPro" id="IPR001048">
    <property type="entry name" value="Asp/Glu/Uridylate_kinase"/>
</dbReference>
<evidence type="ECO:0000256" key="8">
    <source>
        <dbReference type="HAMAP-Rule" id="MF_00082"/>
    </source>
</evidence>
<evidence type="ECO:0000256" key="3">
    <source>
        <dbReference type="ARBA" id="ARBA00022605"/>
    </source>
</evidence>
<dbReference type="UniPathway" id="UPA00068">
    <property type="reaction ID" value="UER00107"/>
</dbReference>
<evidence type="ECO:0000256" key="7">
    <source>
        <dbReference type="ARBA" id="ARBA00022840"/>
    </source>
</evidence>
<dbReference type="InterPro" id="IPR036393">
    <property type="entry name" value="AceGlu_kinase-like_sf"/>
</dbReference>
<feature type="binding site" evidence="8">
    <location>
        <position position="178"/>
    </location>
    <ligand>
        <name>substrate</name>
    </ligand>
</feature>
<reference evidence="10" key="2">
    <citation type="submission" date="2016-10" db="EMBL/GenBank/DDBJ databases">
        <authorList>
            <person name="de Groot N.N."/>
        </authorList>
    </citation>
    <scope>NUCLEOTIDE SEQUENCE</scope>
    <source>
        <strain evidence="10">H.1444</strain>
    </source>
</reference>
<evidence type="ECO:0000256" key="6">
    <source>
        <dbReference type="ARBA" id="ARBA00022777"/>
    </source>
</evidence>
<evidence type="ECO:0000313" key="10">
    <source>
        <dbReference type="EMBL" id="SCW23056.1"/>
    </source>
</evidence>
<name>A0A1G4NX16_9FLOR</name>
<comment type="catalytic activity">
    <reaction evidence="8">
        <text>N-acetyl-L-glutamate + ATP = N-acetyl-L-glutamyl 5-phosphate + ADP</text>
        <dbReference type="Rhea" id="RHEA:14629"/>
        <dbReference type="ChEBI" id="CHEBI:30616"/>
        <dbReference type="ChEBI" id="CHEBI:44337"/>
        <dbReference type="ChEBI" id="CHEBI:57936"/>
        <dbReference type="ChEBI" id="CHEBI:456216"/>
        <dbReference type="EC" id="2.7.2.8"/>
    </reaction>
</comment>
<dbReference type="GO" id="GO:0005524">
    <property type="term" value="F:ATP binding"/>
    <property type="evidence" value="ECO:0007669"/>
    <property type="project" value="UniProtKB-UniRule"/>
</dbReference>
<keyword evidence="4 8" id="KW-0808">Transferase</keyword>
<dbReference type="GO" id="GO:0009507">
    <property type="term" value="C:chloroplast"/>
    <property type="evidence" value="ECO:0007669"/>
    <property type="project" value="UniProtKB-SubCell"/>
</dbReference>
<comment type="pathway">
    <text evidence="1 8">Amino-acid biosynthesis; L-arginine biosynthesis; N(2)-acetyl-L-ornithine from L-glutamate: step 2/4.</text>
</comment>
<dbReference type="EMBL" id="LT622871">
    <property type="protein sequence ID" value="SCW23056.1"/>
    <property type="molecule type" value="Genomic_DNA"/>
</dbReference>
<feature type="domain" description="Aspartate/glutamate/uridylate kinase" evidence="9">
    <location>
        <begin position="23"/>
        <end position="259"/>
    </location>
</feature>
<keyword evidence="10" id="KW-0934">Plastid</keyword>